<proteinExistence type="predicted"/>
<evidence type="ECO:0000313" key="1">
    <source>
        <dbReference type="EMBL" id="MCI4386053.1"/>
    </source>
</evidence>
<sequence>MSQVLLLISSLCFAKCHVLKKHCKYKPVFCNILLCNRNSHKMIVHSTCVENGKYALCCFV</sequence>
<organism evidence="1 2">
    <name type="scientific">Pangasianodon gigas</name>
    <name type="common">Mekong giant catfish</name>
    <name type="synonym">Pangasius gigas</name>
    <dbReference type="NCBI Taxonomy" id="30993"/>
    <lineage>
        <taxon>Eukaryota</taxon>
        <taxon>Metazoa</taxon>
        <taxon>Chordata</taxon>
        <taxon>Craniata</taxon>
        <taxon>Vertebrata</taxon>
        <taxon>Euteleostomi</taxon>
        <taxon>Actinopterygii</taxon>
        <taxon>Neopterygii</taxon>
        <taxon>Teleostei</taxon>
        <taxon>Ostariophysi</taxon>
        <taxon>Siluriformes</taxon>
        <taxon>Pangasiidae</taxon>
        <taxon>Pangasianodon</taxon>
    </lineage>
</organism>
<accession>A0ACC5X428</accession>
<comment type="caution">
    <text evidence="1">The sequence shown here is derived from an EMBL/GenBank/DDBJ whole genome shotgun (WGS) entry which is preliminary data.</text>
</comment>
<name>A0ACC5X428_PANGG</name>
<dbReference type="EMBL" id="CM040467">
    <property type="protein sequence ID" value="MCI4386053.1"/>
    <property type="molecule type" value="Genomic_DNA"/>
</dbReference>
<gene>
    <name evidence="1" type="ORF">PGIGA_G00057560</name>
</gene>
<evidence type="ECO:0000313" key="2">
    <source>
        <dbReference type="Proteomes" id="UP000829447"/>
    </source>
</evidence>
<protein>
    <submittedName>
        <fullName evidence="1">Uncharacterized protein</fullName>
    </submittedName>
</protein>
<reference evidence="1 2" key="1">
    <citation type="journal article" date="2022" name="bioRxiv">
        <title>An ancient truncated duplication of the anti-Mullerian hormone receptor type 2 gene is a potential conserved master sex determinant in the Pangasiidae catfish family.</title>
        <authorList>
            <person name="Wen M."/>
            <person name="Pan Q."/>
            <person name="Jouanno E."/>
            <person name="Montfort J."/>
            <person name="Zahm M."/>
            <person name="Cabau C."/>
            <person name="Klopp C."/>
            <person name="Iampietro C."/>
            <person name="Roques C."/>
            <person name="Bouchez O."/>
            <person name="Castinel A."/>
            <person name="Donnadieu C."/>
            <person name="Parrinello H."/>
            <person name="Poncet C."/>
            <person name="Belmonte E."/>
            <person name="Gautier V."/>
            <person name="Avarre J.-C."/>
            <person name="Dugue R."/>
            <person name="Gustiano R."/>
            <person name="Ha T.T.T."/>
            <person name="Campet M."/>
            <person name="Sriphairoj K."/>
            <person name="Ribolli J."/>
            <person name="de Almeida F.L."/>
            <person name="Desvignes T."/>
            <person name="Postlethwait J.H."/>
            <person name="Bucao C.F."/>
            <person name="Robinson-Rechavi M."/>
            <person name="Bobe J."/>
            <person name="Herpin A."/>
            <person name="Guiguen Y."/>
        </authorList>
    </citation>
    <scope>NUCLEOTIDE SEQUENCE [LARGE SCALE GENOMIC DNA]</scope>
    <source>
        <strain evidence="1">YG-Dec2019</strain>
    </source>
</reference>
<keyword evidence="2" id="KW-1185">Reference proteome</keyword>
<dbReference type="Proteomes" id="UP000829447">
    <property type="component" value="Linkage Group LG14"/>
</dbReference>